<dbReference type="PANTHER" id="PTHR46532">
    <property type="entry name" value="MALE FERTILITY FACTOR KL5"/>
    <property type="match status" value="1"/>
</dbReference>
<sequence length="1004" mass="116499">MQSDTEFQEPDEFIENLQKELTRLIEGFRHVKSLSDGDRSKLAPIEKSLKETLVLVGLTKQNMEIPDLCLQINPHIHQIVYAARIGNRKPKPEDLGTLGKDPDFLASLSNGVVEWIKAIQKVRSMDRDPSSGTALQEATFWINLEKALVKITALRDSVEVITTLDVLKAGKRFHVTTSFESDTGLKDKLTTVSDYNVLMKDLPLSELLGASDLDSLRQAMLNIFNVFKKLRITKYPVKRAIQFFNTISADLCEQMIQVILKPRLLMHAPISELDEVMAICTKIWFQWDEESDKIQAMFREIAKRQRSDVKFQHRNQYRHKELENRLNELTTFRRQHEQLSNIIKAYETIKDVKYLDLSHSGQQAWESSMQYYKNHIVGIETQLASHLRDQLGSCKSADDMFSIFSRYNALFVRPHIQTAIREYQAVLIDRVREDIRILQETIIDPKKMELAIFVVEGYDIPEFSAKIMWLRQNELQLNMNMQRIADVLGTQWVNHSKGRELKEECDLLKKQLDTKAIFNEWSDKILEKCKTTNDKLFCVEKQQRDGKVICRFRVNYSADSIQISKNVRKLKNMGFRIPFRIMSHSHGISQYNPYAISLMESVRIYESTNELILTRPSVENLVAGYRLIIHDLLCEGYKTDWNNFKLESYVCKFGEAVNNFLEKVTDLIEYLDKIDVELAALDKCQYNKETISQIIGSIQKSIDQMTFNDYSNLHKWIEELDKTLARRLEEAIHVWTLVLQQNRDELEDEREANISPKINTISLEIRIVSQFITLVPSLEKAKSDLSDQFYQWHSIITAQPRIYRTSMQDFFAHISSARSELESHSISSDNTSDTVALIAQIQNLKKHIVPFKNKVSSYCTGQKLLNNHRFTFPPSWLYAENVEGEWSALMDVLEMKDTVIQTQITNLQTRIHEEDKLLEKHITDLITEWNKSRPVKGAILPKDALAILSIFEDKFKRLKKEQENIVKAKNALEISESVVSLNQQSASKLEIALEELEDLYFVFS</sequence>
<protein>
    <submittedName>
        <fullName evidence="4">Dynein heavy chain tail domain-containing protein</fullName>
    </submittedName>
</protein>
<organism evidence="3 4">
    <name type="scientific">Meloidogyne javanica</name>
    <name type="common">Root-knot nematode worm</name>
    <dbReference type="NCBI Taxonomy" id="6303"/>
    <lineage>
        <taxon>Eukaryota</taxon>
        <taxon>Metazoa</taxon>
        <taxon>Ecdysozoa</taxon>
        <taxon>Nematoda</taxon>
        <taxon>Chromadorea</taxon>
        <taxon>Rhabditida</taxon>
        <taxon>Tylenchina</taxon>
        <taxon>Tylenchomorpha</taxon>
        <taxon>Tylenchoidea</taxon>
        <taxon>Meloidogynidae</taxon>
        <taxon>Meloidogyninae</taxon>
        <taxon>Meloidogyne</taxon>
        <taxon>Meloidogyne incognita group</taxon>
    </lineage>
</organism>
<dbReference type="GO" id="GO:0007018">
    <property type="term" value="P:microtubule-based movement"/>
    <property type="evidence" value="ECO:0007669"/>
    <property type="project" value="InterPro"/>
</dbReference>
<feature type="domain" description="Dynein heavy chain tail" evidence="2">
    <location>
        <begin position="106"/>
        <end position="649"/>
    </location>
</feature>
<proteinExistence type="inferred from homology"/>
<dbReference type="WBParaSite" id="scaffold2927_cov246.g5677">
    <property type="protein sequence ID" value="scaffold2927_cov246.g5677"/>
    <property type="gene ID" value="scaffold2927_cov246.g5677"/>
</dbReference>
<comment type="similarity">
    <text evidence="1">Belongs to the dynein heavy chain family.</text>
</comment>
<keyword evidence="3" id="KW-1185">Reference proteome</keyword>
<dbReference type="PANTHER" id="PTHR46532:SF4">
    <property type="entry name" value="AAA+ ATPASE DOMAIN-CONTAINING PROTEIN"/>
    <property type="match status" value="1"/>
</dbReference>
<reference evidence="4" key="1">
    <citation type="submission" date="2022-11" db="UniProtKB">
        <authorList>
            <consortium name="WormBaseParasite"/>
        </authorList>
    </citation>
    <scope>IDENTIFICATION</scope>
</reference>
<evidence type="ECO:0000313" key="3">
    <source>
        <dbReference type="Proteomes" id="UP000887561"/>
    </source>
</evidence>
<dbReference type="InterPro" id="IPR026983">
    <property type="entry name" value="DHC"/>
</dbReference>
<dbReference type="Pfam" id="PF08385">
    <property type="entry name" value="DHC_N1"/>
    <property type="match status" value="1"/>
</dbReference>
<dbReference type="InterPro" id="IPR013594">
    <property type="entry name" value="Dynein_heavy_tail"/>
</dbReference>
<evidence type="ECO:0000259" key="2">
    <source>
        <dbReference type="Pfam" id="PF08385"/>
    </source>
</evidence>
<accession>A0A915M6M4</accession>
<dbReference type="GO" id="GO:0051959">
    <property type="term" value="F:dynein light intermediate chain binding"/>
    <property type="evidence" value="ECO:0007669"/>
    <property type="project" value="InterPro"/>
</dbReference>
<evidence type="ECO:0000313" key="4">
    <source>
        <dbReference type="WBParaSite" id="scaffold2927_cov246.g5677"/>
    </source>
</evidence>
<dbReference type="GO" id="GO:0005858">
    <property type="term" value="C:axonemal dynein complex"/>
    <property type="evidence" value="ECO:0007669"/>
    <property type="project" value="TreeGrafter"/>
</dbReference>
<name>A0A915M6M4_MELJA</name>
<dbReference type="GO" id="GO:0045505">
    <property type="term" value="F:dynein intermediate chain binding"/>
    <property type="evidence" value="ECO:0007669"/>
    <property type="project" value="InterPro"/>
</dbReference>
<evidence type="ECO:0000256" key="1">
    <source>
        <dbReference type="ARBA" id="ARBA00008887"/>
    </source>
</evidence>
<dbReference type="Proteomes" id="UP000887561">
    <property type="component" value="Unplaced"/>
</dbReference>
<dbReference type="AlphaFoldDB" id="A0A915M6M4"/>